<proteinExistence type="predicted"/>
<dbReference type="PROSITE" id="PS51257">
    <property type="entry name" value="PROKAR_LIPOPROTEIN"/>
    <property type="match status" value="1"/>
</dbReference>
<gene>
    <name evidence="3" type="ORF">CHUV0807_1227</name>
</gene>
<dbReference type="Pfam" id="PF03724">
    <property type="entry name" value="META"/>
    <property type="match status" value="1"/>
</dbReference>
<keyword evidence="1" id="KW-0732">Signal</keyword>
<dbReference type="EMBL" id="FKLO01000045">
    <property type="protein sequence ID" value="SAM64367.1"/>
    <property type="molecule type" value="Genomic_DNA"/>
</dbReference>
<dbReference type="GeneID" id="84788912"/>
<protein>
    <recommendedName>
        <fullName evidence="2">DUF306 domain-containing protein</fullName>
    </recommendedName>
</protein>
<name>A0A1C3H491_9GAMM</name>
<accession>A0A1C3H491</accession>
<evidence type="ECO:0000256" key="1">
    <source>
        <dbReference type="SAM" id="SignalP"/>
    </source>
</evidence>
<feature type="signal peptide" evidence="1">
    <location>
        <begin position="1"/>
        <end position="23"/>
    </location>
</feature>
<dbReference type="InterPro" id="IPR038670">
    <property type="entry name" value="HslJ-like_sf"/>
</dbReference>
<reference evidence="4" key="1">
    <citation type="submission" date="2016-04" db="EMBL/GenBank/DDBJ databases">
        <authorList>
            <person name="Tagini F."/>
        </authorList>
    </citation>
    <scope>NUCLEOTIDE SEQUENCE [LARGE SCALE GENOMIC DNA]</scope>
    <source>
        <strain evidence="4">CHUV0807</strain>
    </source>
</reference>
<feature type="domain" description="DUF306" evidence="2">
    <location>
        <begin position="39"/>
        <end position="138"/>
    </location>
</feature>
<evidence type="ECO:0000313" key="3">
    <source>
        <dbReference type="EMBL" id="SAM64367.1"/>
    </source>
</evidence>
<dbReference type="AlphaFoldDB" id="A0A1C3H491"/>
<dbReference type="RefSeq" id="WP_004140503.1">
    <property type="nucleotide sequence ID" value="NZ_CALFOW010000153.1"/>
</dbReference>
<organism evidence="3 4">
    <name type="scientific">Cardiobacterium hominis</name>
    <dbReference type="NCBI Taxonomy" id="2718"/>
    <lineage>
        <taxon>Bacteria</taxon>
        <taxon>Pseudomonadati</taxon>
        <taxon>Pseudomonadota</taxon>
        <taxon>Gammaproteobacteria</taxon>
        <taxon>Cardiobacteriales</taxon>
        <taxon>Cardiobacteriaceae</taxon>
        <taxon>Cardiobacterium</taxon>
    </lineage>
</organism>
<evidence type="ECO:0000259" key="2">
    <source>
        <dbReference type="Pfam" id="PF03724"/>
    </source>
</evidence>
<dbReference type="Proteomes" id="UP000190837">
    <property type="component" value="Unassembled WGS sequence"/>
</dbReference>
<evidence type="ECO:0000313" key="4">
    <source>
        <dbReference type="Proteomes" id="UP000190837"/>
    </source>
</evidence>
<dbReference type="InterPro" id="IPR005184">
    <property type="entry name" value="DUF306_Meta_HslJ"/>
</dbReference>
<feature type="chain" id="PRO_5008674840" description="DUF306 domain-containing protein" evidence="1">
    <location>
        <begin position="24"/>
        <end position="148"/>
    </location>
</feature>
<dbReference type="Gene3D" id="2.40.128.270">
    <property type="match status" value="1"/>
</dbReference>
<sequence>MKKTSQTVGLMTALLLAACQSGASDALKITDDHGNSPQHGGEWILVAGQVKGKTLNVQDGKITLKQDKDAFTGISAINHYRVPVKIRGNTIEHPDEPPTTTLMAGPMEAMRLESDYLEAMRVVNNLKREGDQLTISGDGIELQFRPAR</sequence>